<dbReference type="RefSeq" id="WP_218445082.1">
    <property type="nucleotide sequence ID" value="NZ_JAGSPA010000002.1"/>
</dbReference>
<evidence type="ECO:0000313" key="3">
    <source>
        <dbReference type="Proteomes" id="UP000722336"/>
    </source>
</evidence>
<sequence>MSSAANPFRTRTVLIMVTLGTFAFLAFLVLYAFSDELQSGEDGDAHALSVSGTGYRAMVEIIERTRGDVRMERRPAGDDAPHLHIFTPRAFTDAELLAERARRYAQSGTVLIILPKWHTRSMQDRPQWAESLGRINPAALSAMLADFGDFTIENARDAKGETSGTYNGFRTISGDGLEPFLQDSTEALVGAWLPNENIAIVADADLFNNLAMADLARAEMMLDAIDAALPDANSEVVFDLTLNGFEIGESALKRVLRPPLLGVTLSALLAAILAGVAAAVRFGPMRLAERSVAFGKQALLDNSADMIRLTRREEASATQYIDVIRRQAARRVGLPATAHRQDIDRQLDCLGDGNSRFTALTGALYAARTRPEIVSAAKALHRWKEESFS</sequence>
<keyword evidence="3" id="KW-1185">Reference proteome</keyword>
<keyword evidence="1" id="KW-1133">Transmembrane helix</keyword>
<evidence type="ECO:0000313" key="2">
    <source>
        <dbReference type="EMBL" id="MBV7256443.1"/>
    </source>
</evidence>
<keyword evidence="1" id="KW-0812">Transmembrane</keyword>
<name>A0ABS6SEC8_9SPHN</name>
<gene>
    <name evidence="2" type="ORF">KCG44_06545</name>
</gene>
<organism evidence="2 3">
    <name type="scientific">Pacificimonas pallii</name>
    <dbReference type="NCBI Taxonomy" id="2827236"/>
    <lineage>
        <taxon>Bacteria</taxon>
        <taxon>Pseudomonadati</taxon>
        <taxon>Pseudomonadota</taxon>
        <taxon>Alphaproteobacteria</taxon>
        <taxon>Sphingomonadales</taxon>
        <taxon>Sphingosinicellaceae</taxon>
        <taxon>Pacificimonas</taxon>
    </lineage>
</organism>
<reference evidence="2 3" key="1">
    <citation type="submission" date="2021-04" db="EMBL/GenBank/DDBJ databases">
        <authorList>
            <person name="Pira H."/>
            <person name="Risdian C."/>
            <person name="Wink J."/>
        </authorList>
    </citation>
    <scope>NUCLEOTIDE SEQUENCE [LARGE SCALE GENOMIC DNA]</scope>
    <source>
        <strain evidence="2 3">WHA3</strain>
    </source>
</reference>
<dbReference type="EMBL" id="JAGSPA010000002">
    <property type="protein sequence ID" value="MBV7256443.1"/>
    <property type="molecule type" value="Genomic_DNA"/>
</dbReference>
<evidence type="ECO:0008006" key="4">
    <source>
        <dbReference type="Google" id="ProtNLM"/>
    </source>
</evidence>
<keyword evidence="1" id="KW-0472">Membrane</keyword>
<proteinExistence type="predicted"/>
<protein>
    <recommendedName>
        <fullName evidence="4">DUF4350 domain-containing protein</fullName>
    </recommendedName>
</protein>
<comment type="caution">
    <text evidence="2">The sequence shown here is derived from an EMBL/GenBank/DDBJ whole genome shotgun (WGS) entry which is preliminary data.</text>
</comment>
<dbReference type="Proteomes" id="UP000722336">
    <property type="component" value="Unassembled WGS sequence"/>
</dbReference>
<feature type="transmembrane region" description="Helical" evidence="1">
    <location>
        <begin position="260"/>
        <end position="280"/>
    </location>
</feature>
<accession>A0ABS6SEC8</accession>
<feature type="transmembrane region" description="Helical" evidence="1">
    <location>
        <begin position="12"/>
        <end position="33"/>
    </location>
</feature>
<evidence type="ECO:0000256" key="1">
    <source>
        <dbReference type="SAM" id="Phobius"/>
    </source>
</evidence>